<dbReference type="SUPFAM" id="SSF51045">
    <property type="entry name" value="WW domain"/>
    <property type="match status" value="2"/>
</dbReference>
<dbReference type="CDD" id="cd00201">
    <property type="entry name" value="WW"/>
    <property type="match status" value="2"/>
</dbReference>
<comment type="caution">
    <text evidence="3">The sequence shown here is derived from an EMBL/GenBank/DDBJ whole genome shotgun (WGS) entry which is preliminary data.</text>
</comment>
<dbReference type="InterPro" id="IPR012340">
    <property type="entry name" value="NA-bd_OB-fold"/>
</dbReference>
<proteinExistence type="predicted"/>
<dbReference type="OrthoDB" id="2530521at2759"/>
<dbReference type="Proteomes" id="UP000186817">
    <property type="component" value="Unassembled WGS sequence"/>
</dbReference>
<dbReference type="EMBL" id="LSRX01000610">
    <property type="protein sequence ID" value="OLP92709.1"/>
    <property type="molecule type" value="Genomic_DNA"/>
</dbReference>
<feature type="domain" description="WW" evidence="2">
    <location>
        <begin position="105"/>
        <end position="139"/>
    </location>
</feature>
<dbReference type="PROSITE" id="PS50020">
    <property type="entry name" value="WW_DOMAIN_2"/>
    <property type="match status" value="2"/>
</dbReference>
<reference evidence="3 4" key="1">
    <citation type="submission" date="2016-02" db="EMBL/GenBank/DDBJ databases">
        <title>Genome analysis of coral dinoflagellate symbionts highlights evolutionary adaptations to a symbiotic lifestyle.</title>
        <authorList>
            <person name="Aranda M."/>
            <person name="Li Y."/>
            <person name="Liew Y.J."/>
            <person name="Baumgarten S."/>
            <person name="Simakov O."/>
            <person name="Wilson M."/>
            <person name="Piel J."/>
            <person name="Ashoor H."/>
            <person name="Bougouffa S."/>
            <person name="Bajic V.B."/>
            <person name="Ryu T."/>
            <person name="Ravasi T."/>
            <person name="Bayer T."/>
            <person name="Micklem G."/>
            <person name="Kim H."/>
            <person name="Bhak J."/>
            <person name="Lajeunesse T.C."/>
            <person name="Voolstra C.R."/>
        </authorList>
    </citation>
    <scope>NUCLEOTIDE SEQUENCE [LARGE SCALE GENOMIC DNA]</scope>
    <source>
        <strain evidence="3 4">CCMP2467</strain>
    </source>
</reference>
<feature type="region of interest" description="Disordered" evidence="1">
    <location>
        <begin position="174"/>
        <end position="193"/>
    </location>
</feature>
<keyword evidence="4" id="KW-1185">Reference proteome</keyword>
<dbReference type="SMART" id="SM00456">
    <property type="entry name" value="WW"/>
    <property type="match status" value="2"/>
</dbReference>
<accession>A0A1Q9DC36</accession>
<feature type="domain" description="WW" evidence="2">
    <location>
        <begin position="146"/>
        <end position="180"/>
    </location>
</feature>
<name>A0A1Q9DC36_SYMMI</name>
<evidence type="ECO:0000313" key="3">
    <source>
        <dbReference type="EMBL" id="OLP92709.1"/>
    </source>
</evidence>
<evidence type="ECO:0000256" key="1">
    <source>
        <dbReference type="SAM" id="MobiDB-lite"/>
    </source>
</evidence>
<evidence type="ECO:0000259" key="2">
    <source>
        <dbReference type="PROSITE" id="PS50020"/>
    </source>
</evidence>
<dbReference type="Pfam" id="PF00397">
    <property type="entry name" value="WW"/>
    <property type="match status" value="2"/>
</dbReference>
<sequence length="298" mass="34157">MVWTPVKLEGSRHLLSDKRVRGKVIEWQSTYGWLRPLEDLKPLELPRNRIYVSRSDLRDPSVEPDVDMEMEFVLYRDPKGVGAADCELLANPPEVGMNAVKEEDDSLPTGWKKVWSEEHEEWYFWNRSTKESRWTRPQDAEQEEEPELPEGWEKVLDVERGLWYYWHRATKTSTWDRPETPTHEGLEEKKPDDSAGVLQARVLGEVAEWRGVFGWIAVSGNAKSSHPLLSNGDSKVFVNWRDVQGDQMLSVGDRVDFLVSSDDGGLRALDVHVQVPTSAHHVGKNTLNEASESIRNSL</sequence>
<dbReference type="AlphaFoldDB" id="A0A1Q9DC36"/>
<organism evidence="3 4">
    <name type="scientific">Symbiodinium microadriaticum</name>
    <name type="common">Dinoflagellate</name>
    <name type="synonym">Zooxanthella microadriatica</name>
    <dbReference type="NCBI Taxonomy" id="2951"/>
    <lineage>
        <taxon>Eukaryota</taxon>
        <taxon>Sar</taxon>
        <taxon>Alveolata</taxon>
        <taxon>Dinophyceae</taxon>
        <taxon>Suessiales</taxon>
        <taxon>Symbiodiniaceae</taxon>
        <taxon>Symbiodinium</taxon>
    </lineage>
</organism>
<dbReference type="PROSITE" id="PS01159">
    <property type="entry name" value="WW_DOMAIN_1"/>
    <property type="match status" value="2"/>
</dbReference>
<dbReference type="Gene3D" id="2.20.70.10">
    <property type="match status" value="2"/>
</dbReference>
<protein>
    <recommendedName>
        <fullName evidence="2">WW domain-containing protein</fullName>
    </recommendedName>
</protein>
<evidence type="ECO:0000313" key="4">
    <source>
        <dbReference type="Proteomes" id="UP000186817"/>
    </source>
</evidence>
<dbReference type="Gene3D" id="2.40.50.140">
    <property type="entry name" value="Nucleic acid-binding proteins"/>
    <property type="match status" value="1"/>
</dbReference>
<dbReference type="SUPFAM" id="SSF50249">
    <property type="entry name" value="Nucleic acid-binding proteins"/>
    <property type="match status" value="1"/>
</dbReference>
<dbReference type="InterPro" id="IPR001202">
    <property type="entry name" value="WW_dom"/>
</dbReference>
<gene>
    <name evidence="3" type="ORF">AK812_SmicGene25478</name>
</gene>
<dbReference type="InterPro" id="IPR036020">
    <property type="entry name" value="WW_dom_sf"/>
</dbReference>